<proteinExistence type="predicted"/>
<dbReference type="InterPro" id="IPR017927">
    <property type="entry name" value="FAD-bd_FR_type"/>
</dbReference>
<dbReference type="Gene3D" id="3.40.50.80">
    <property type="entry name" value="Nucleotide-binding domain of ferredoxin-NADP reductase (FNR) module"/>
    <property type="match status" value="1"/>
</dbReference>
<dbReference type="RefSeq" id="WP_010838186.1">
    <property type="nucleotide sequence ID" value="NZ_QRCM01000001.1"/>
</dbReference>
<evidence type="ECO:0000259" key="1">
    <source>
        <dbReference type="PROSITE" id="PS51384"/>
    </source>
</evidence>
<dbReference type="Gene3D" id="2.40.30.10">
    <property type="entry name" value="Translation factors"/>
    <property type="match status" value="1"/>
</dbReference>
<dbReference type="PANTHER" id="PTHR30157">
    <property type="entry name" value="FERRIC REDUCTASE, NADPH-DEPENDENT"/>
    <property type="match status" value="1"/>
</dbReference>
<dbReference type="PROSITE" id="PS51384">
    <property type="entry name" value="FAD_FR"/>
    <property type="match status" value="1"/>
</dbReference>
<dbReference type="SUPFAM" id="SSF63380">
    <property type="entry name" value="Riboflavin synthase domain-like"/>
    <property type="match status" value="1"/>
</dbReference>
<gene>
    <name evidence="2" type="ORF">DW322_19320</name>
</gene>
<dbReference type="CDD" id="cd06193">
    <property type="entry name" value="siderophore_interacting"/>
    <property type="match status" value="1"/>
</dbReference>
<name>A0A6P2CGQ9_9NOCA</name>
<organism evidence="2 3">
    <name type="scientific">Rhodococcus rhodnii</name>
    <dbReference type="NCBI Taxonomy" id="38312"/>
    <lineage>
        <taxon>Bacteria</taxon>
        <taxon>Bacillati</taxon>
        <taxon>Actinomycetota</taxon>
        <taxon>Actinomycetes</taxon>
        <taxon>Mycobacteriales</taxon>
        <taxon>Nocardiaceae</taxon>
        <taxon>Rhodococcus</taxon>
    </lineage>
</organism>
<reference evidence="2 3" key="1">
    <citation type="submission" date="2018-07" db="EMBL/GenBank/DDBJ databases">
        <title>Genome sequence of Rhodococcus rhodnii ATCC 35071 from Rhodnius prolixus.</title>
        <authorList>
            <person name="Patel V."/>
            <person name="Vogel K.J."/>
        </authorList>
    </citation>
    <scope>NUCLEOTIDE SEQUENCE [LARGE SCALE GENOMIC DNA]</scope>
    <source>
        <strain evidence="2 3">ATCC 35071</strain>
    </source>
</reference>
<dbReference type="AlphaFoldDB" id="A0A6P2CGQ9"/>
<dbReference type="EMBL" id="QRCM01000001">
    <property type="protein sequence ID" value="TXG91939.1"/>
    <property type="molecule type" value="Genomic_DNA"/>
</dbReference>
<dbReference type="InterPro" id="IPR039374">
    <property type="entry name" value="SIP_fam"/>
</dbReference>
<dbReference type="Proteomes" id="UP000471120">
    <property type="component" value="Unassembled WGS sequence"/>
</dbReference>
<dbReference type="PANTHER" id="PTHR30157:SF0">
    <property type="entry name" value="NADPH-DEPENDENT FERRIC-CHELATE REDUCTASE"/>
    <property type="match status" value="1"/>
</dbReference>
<accession>A0A6P2CGQ9</accession>
<dbReference type="Pfam" id="PF04954">
    <property type="entry name" value="SIP"/>
    <property type="match status" value="1"/>
</dbReference>
<feature type="domain" description="FAD-binding FR-type" evidence="1">
    <location>
        <begin position="12"/>
        <end position="148"/>
    </location>
</feature>
<dbReference type="GO" id="GO:0016491">
    <property type="term" value="F:oxidoreductase activity"/>
    <property type="evidence" value="ECO:0007669"/>
    <property type="project" value="InterPro"/>
</dbReference>
<sequence length="273" mass="29835">MARSKYVKPQSRQISRARVVANDRIGPHFVRVTVAGPELATIAPLGYDQWFRMFFPAEGQDRLELPTATSNLWYAQYKLMGKATRPHVRNYTIRELRTAGTGHFGSDPEIEIDFADHGDIGPASSWARSAAVGDEIALLDEGLVFNPVEGTQWHLLVGDESALPAIEGILRSLPGDAVGRAFVEIPHDDDRRDLRELPNVPVTWTVRSGGEPVGAAVQRAVEAADLPSGRAYTFVAGESGMATGVRRHLVGDRGFAKTDISFTGFWREGKAQG</sequence>
<evidence type="ECO:0000313" key="2">
    <source>
        <dbReference type="EMBL" id="TXG91939.1"/>
    </source>
</evidence>
<dbReference type="InterPro" id="IPR039261">
    <property type="entry name" value="FNR_nucleotide-bd"/>
</dbReference>
<dbReference type="InterPro" id="IPR013113">
    <property type="entry name" value="SIP_FAD-bd"/>
</dbReference>
<comment type="caution">
    <text evidence="2">The sequence shown here is derived from an EMBL/GenBank/DDBJ whole genome shotgun (WGS) entry which is preliminary data.</text>
</comment>
<dbReference type="Pfam" id="PF08021">
    <property type="entry name" value="FAD_binding_9"/>
    <property type="match status" value="1"/>
</dbReference>
<protein>
    <submittedName>
        <fullName evidence="2">Siderophore-interacting protein</fullName>
    </submittedName>
</protein>
<dbReference type="InterPro" id="IPR007037">
    <property type="entry name" value="SIP_rossman_dom"/>
</dbReference>
<dbReference type="InterPro" id="IPR017938">
    <property type="entry name" value="Riboflavin_synthase-like_b-brl"/>
</dbReference>
<evidence type="ECO:0000313" key="3">
    <source>
        <dbReference type="Proteomes" id="UP000471120"/>
    </source>
</evidence>